<dbReference type="AlphaFoldDB" id="A0A0S2DJB8"/>
<dbReference type="KEGG" id="lez:GLE_3288"/>
<sequence>MAAGHPAAGSARALRLRPMAFGLWWEGLQARRCCVRSPRFQREAADRAI</sequence>
<reference evidence="1 2" key="1">
    <citation type="submission" date="2015-11" db="EMBL/GenBank/DDBJ databases">
        <title>Genome sequences of Lysobacter enzymogenes strain C3 and Lysobacter antibioticus ATCC 29479.</title>
        <authorList>
            <person name="Kobayashi D.Y."/>
        </authorList>
    </citation>
    <scope>NUCLEOTIDE SEQUENCE [LARGE SCALE GENOMIC DNA]</scope>
    <source>
        <strain evidence="1 2">C3</strain>
    </source>
</reference>
<accession>A0A0S2DJB8</accession>
<dbReference type="Proteomes" id="UP000061569">
    <property type="component" value="Chromosome"/>
</dbReference>
<evidence type="ECO:0000313" key="1">
    <source>
        <dbReference type="EMBL" id="ALN58634.1"/>
    </source>
</evidence>
<proteinExistence type="predicted"/>
<dbReference type="EMBL" id="CP013140">
    <property type="protein sequence ID" value="ALN58634.1"/>
    <property type="molecule type" value="Genomic_DNA"/>
</dbReference>
<gene>
    <name evidence="1" type="ORF">GLE_3288</name>
</gene>
<dbReference type="STRING" id="69.GLE_3288"/>
<evidence type="ECO:0000313" key="2">
    <source>
        <dbReference type="Proteomes" id="UP000061569"/>
    </source>
</evidence>
<organism evidence="1 2">
    <name type="scientific">Lysobacter enzymogenes</name>
    <dbReference type="NCBI Taxonomy" id="69"/>
    <lineage>
        <taxon>Bacteria</taxon>
        <taxon>Pseudomonadati</taxon>
        <taxon>Pseudomonadota</taxon>
        <taxon>Gammaproteobacteria</taxon>
        <taxon>Lysobacterales</taxon>
        <taxon>Lysobacteraceae</taxon>
        <taxon>Lysobacter</taxon>
    </lineage>
</organism>
<protein>
    <submittedName>
        <fullName evidence="1">Uncharacterized protein</fullName>
    </submittedName>
</protein>
<name>A0A0S2DJB8_LYSEN</name>